<feature type="transmembrane region" description="Helical" evidence="1">
    <location>
        <begin position="106"/>
        <end position="126"/>
    </location>
</feature>
<feature type="transmembrane region" description="Helical" evidence="1">
    <location>
        <begin position="201"/>
        <end position="223"/>
    </location>
</feature>
<feature type="transmembrane region" description="Helical" evidence="1">
    <location>
        <begin position="58"/>
        <end position="79"/>
    </location>
</feature>
<dbReference type="RefSeq" id="WP_230437344.1">
    <property type="nucleotide sequence ID" value="NZ_CP087715.1"/>
</dbReference>
<evidence type="ECO:0000313" key="2">
    <source>
        <dbReference type="EMBL" id="MFD1217251.1"/>
    </source>
</evidence>
<feature type="transmembrane region" description="Helical" evidence="1">
    <location>
        <begin position="26"/>
        <end position="52"/>
    </location>
</feature>
<name>A0ABW3U9Z9_9GAMM</name>
<accession>A0ABW3U9Z9</accession>
<keyword evidence="1" id="KW-0472">Membrane</keyword>
<feature type="transmembrane region" description="Helical" evidence="1">
    <location>
        <begin position="132"/>
        <end position="156"/>
    </location>
</feature>
<evidence type="ECO:0000256" key="1">
    <source>
        <dbReference type="SAM" id="Phobius"/>
    </source>
</evidence>
<comment type="caution">
    <text evidence="2">The sequence shown here is derived from an EMBL/GenBank/DDBJ whole genome shotgun (WGS) entry which is preliminary data.</text>
</comment>
<dbReference type="EMBL" id="JBHTLR010000011">
    <property type="protein sequence ID" value="MFD1217251.1"/>
    <property type="molecule type" value="Genomic_DNA"/>
</dbReference>
<evidence type="ECO:0000313" key="3">
    <source>
        <dbReference type="Proteomes" id="UP001597264"/>
    </source>
</evidence>
<feature type="transmembrane region" description="Helical" evidence="1">
    <location>
        <begin position="177"/>
        <end position="195"/>
    </location>
</feature>
<keyword evidence="1" id="KW-1133">Transmembrane helix</keyword>
<sequence length="246" mass="28505">MKSELGFILKLGVNYKFQLFEQTHRWLYLLLGVLFTPILLTIHLPVSLLLIGDEGQKSGAITFLLAIHILFSVVVVLLFPKLEELVWFLTNCGWRKLIFELCRVQFTFNYVFWALWLVPLVILLWSGKSFSFLHYLLYFSLFSIVCTLFTVAFTCLKYRDLLLPGFFSVKFWSSWDLLARCITFIGYMGVGYAFFDSSLPFIVRAFCIGGGAFLISQGVRFVLKEESVTFFWMYAPCVRIDVALTF</sequence>
<gene>
    <name evidence="2" type="ORF">ACFQ2X_11630</name>
</gene>
<organism evidence="2 3">
    <name type="scientific">Microbulbifer celer</name>
    <dbReference type="NCBI Taxonomy" id="435905"/>
    <lineage>
        <taxon>Bacteria</taxon>
        <taxon>Pseudomonadati</taxon>
        <taxon>Pseudomonadota</taxon>
        <taxon>Gammaproteobacteria</taxon>
        <taxon>Cellvibrionales</taxon>
        <taxon>Microbulbiferaceae</taxon>
        <taxon>Microbulbifer</taxon>
    </lineage>
</organism>
<keyword evidence="1" id="KW-0812">Transmembrane</keyword>
<proteinExistence type="predicted"/>
<dbReference type="Proteomes" id="UP001597264">
    <property type="component" value="Unassembled WGS sequence"/>
</dbReference>
<protein>
    <submittedName>
        <fullName evidence="2">Uncharacterized protein</fullName>
    </submittedName>
</protein>
<keyword evidence="3" id="KW-1185">Reference proteome</keyword>
<reference evidence="3" key="1">
    <citation type="journal article" date="2019" name="Int. J. Syst. Evol. Microbiol.">
        <title>The Global Catalogue of Microorganisms (GCM) 10K type strain sequencing project: providing services to taxonomists for standard genome sequencing and annotation.</title>
        <authorList>
            <consortium name="The Broad Institute Genomics Platform"/>
            <consortium name="The Broad Institute Genome Sequencing Center for Infectious Disease"/>
            <person name="Wu L."/>
            <person name="Ma J."/>
        </authorList>
    </citation>
    <scope>NUCLEOTIDE SEQUENCE [LARGE SCALE GENOMIC DNA]</scope>
    <source>
        <strain evidence="3">CCUG 54356</strain>
    </source>
</reference>